<evidence type="ECO:0000256" key="6">
    <source>
        <dbReference type="ARBA" id="ARBA00022763"/>
    </source>
</evidence>
<dbReference type="Proteomes" id="UP000184447">
    <property type="component" value="Unassembled WGS sequence"/>
</dbReference>
<feature type="binding site" evidence="13">
    <location>
        <position position="54"/>
    </location>
    <ligand>
        <name>Mg(2+)</name>
        <dbReference type="ChEBI" id="CHEBI:18420"/>
    </ligand>
</feature>
<protein>
    <recommendedName>
        <fullName evidence="11">8-oxo-dGTP diphosphatase</fullName>
        <ecNumber evidence="11">3.6.1.55</ecNumber>
    </recommendedName>
</protein>
<evidence type="ECO:0000256" key="13">
    <source>
        <dbReference type="PIRSR" id="PIRSR603561-2"/>
    </source>
</evidence>
<dbReference type="CDD" id="cd03425">
    <property type="entry name" value="NUDIX_MutT_NudA_like"/>
    <property type="match status" value="1"/>
</dbReference>
<keyword evidence="6" id="KW-0227">DNA damage</keyword>
<keyword evidence="8 13" id="KW-0460">Magnesium</keyword>
<dbReference type="PROSITE" id="PS51462">
    <property type="entry name" value="NUDIX"/>
    <property type="match status" value="1"/>
</dbReference>
<dbReference type="PROSITE" id="PS00893">
    <property type="entry name" value="NUDIX_BOX"/>
    <property type="match status" value="1"/>
</dbReference>
<gene>
    <name evidence="16" type="ORF">SAMN02745207_00457</name>
</gene>
<dbReference type="NCBIfam" id="TIGR00586">
    <property type="entry name" value="mutt"/>
    <property type="match status" value="1"/>
</dbReference>
<dbReference type="PANTHER" id="PTHR47707:SF1">
    <property type="entry name" value="NUDIX HYDROLASE FAMILY PROTEIN"/>
    <property type="match status" value="1"/>
</dbReference>
<dbReference type="PRINTS" id="PR00502">
    <property type="entry name" value="NUDIXFAMILY"/>
</dbReference>
<evidence type="ECO:0000256" key="9">
    <source>
        <dbReference type="ARBA" id="ARBA00023204"/>
    </source>
</evidence>
<dbReference type="OrthoDB" id="9810648at2"/>
<feature type="domain" description="Nudix hydrolase" evidence="15">
    <location>
        <begin position="1"/>
        <end position="125"/>
    </location>
</feature>
<dbReference type="InterPro" id="IPR020476">
    <property type="entry name" value="Nudix_hydrolase"/>
</dbReference>
<dbReference type="AlphaFoldDB" id="A0A1M5RDC0"/>
<organism evidence="16 17">
    <name type="scientific">Clostridium grantii DSM 8605</name>
    <dbReference type="NCBI Taxonomy" id="1121316"/>
    <lineage>
        <taxon>Bacteria</taxon>
        <taxon>Bacillati</taxon>
        <taxon>Bacillota</taxon>
        <taxon>Clostridia</taxon>
        <taxon>Eubacteriales</taxon>
        <taxon>Clostridiaceae</taxon>
        <taxon>Clostridium</taxon>
    </lineage>
</organism>
<dbReference type="InterPro" id="IPR003561">
    <property type="entry name" value="Mutator_MutT"/>
</dbReference>
<reference evidence="16 17" key="1">
    <citation type="submission" date="2016-11" db="EMBL/GenBank/DDBJ databases">
        <authorList>
            <person name="Jaros S."/>
            <person name="Januszkiewicz K."/>
            <person name="Wedrychowicz H."/>
        </authorList>
    </citation>
    <scope>NUCLEOTIDE SEQUENCE [LARGE SCALE GENOMIC DNA]</scope>
    <source>
        <strain evidence="16 17">DSM 8605</strain>
    </source>
</reference>
<dbReference type="STRING" id="1121316.SAMN02745207_00457"/>
<feature type="binding site" evidence="12">
    <location>
        <begin position="31"/>
        <end position="34"/>
    </location>
    <ligand>
        <name>8-oxo-dGTP</name>
        <dbReference type="ChEBI" id="CHEBI:77896"/>
    </ligand>
</feature>
<keyword evidence="7 14" id="KW-0378">Hydrolase</keyword>
<comment type="catalytic activity">
    <reaction evidence="10">
        <text>8-oxo-dGTP + H2O = 8-oxo-dGMP + diphosphate + H(+)</text>
        <dbReference type="Rhea" id="RHEA:31575"/>
        <dbReference type="ChEBI" id="CHEBI:15377"/>
        <dbReference type="ChEBI" id="CHEBI:15378"/>
        <dbReference type="ChEBI" id="CHEBI:33019"/>
        <dbReference type="ChEBI" id="CHEBI:63224"/>
        <dbReference type="ChEBI" id="CHEBI:77896"/>
        <dbReference type="EC" id="3.6.1.55"/>
    </reaction>
</comment>
<keyword evidence="17" id="KW-1185">Reference proteome</keyword>
<dbReference type="GO" id="GO:0046872">
    <property type="term" value="F:metal ion binding"/>
    <property type="evidence" value="ECO:0007669"/>
    <property type="project" value="UniProtKB-KW"/>
</dbReference>
<dbReference type="GO" id="GO:0035539">
    <property type="term" value="F:8-oxo-7,8-dihydrodeoxyguanosine triphosphate pyrophosphatase activity"/>
    <property type="evidence" value="ECO:0007669"/>
    <property type="project" value="UniProtKB-EC"/>
</dbReference>
<comment type="cofactor">
    <cofactor evidence="1 13">
        <name>Mg(2+)</name>
        <dbReference type="ChEBI" id="CHEBI:18420"/>
    </cofactor>
</comment>
<dbReference type="PANTHER" id="PTHR47707">
    <property type="entry name" value="8-OXO-DGTP DIPHOSPHATASE"/>
    <property type="match status" value="1"/>
</dbReference>
<evidence type="ECO:0000256" key="5">
    <source>
        <dbReference type="ARBA" id="ARBA00022723"/>
    </source>
</evidence>
<dbReference type="SUPFAM" id="SSF55811">
    <property type="entry name" value="Nudix"/>
    <property type="match status" value="1"/>
</dbReference>
<keyword evidence="3" id="KW-0515">Mutator protein</keyword>
<name>A0A1M5RDC0_9CLOT</name>
<accession>A0A1M5RDC0</accession>
<evidence type="ECO:0000256" key="11">
    <source>
        <dbReference type="ARBA" id="ARBA00038905"/>
    </source>
</evidence>
<evidence type="ECO:0000256" key="1">
    <source>
        <dbReference type="ARBA" id="ARBA00001946"/>
    </source>
</evidence>
<feature type="binding site" evidence="12">
    <location>
        <position position="20"/>
    </location>
    <ligand>
        <name>8-oxo-dGTP</name>
        <dbReference type="ChEBI" id="CHEBI:77896"/>
    </ligand>
</feature>
<comment type="similarity">
    <text evidence="2 14">Belongs to the Nudix hydrolase family.</text>
</comment>
<evidence type="ECO:0000256" key="4">
    <source>
        <dbReference type="ARBA" id="ARBA00022705"/>
    </source>
</evidence>
<evidence type="ECO:0000259" key="15">
    <source>
        <dbReference type="PROSITE" id="PS51462"/>
    </source>
</evidence>
<keyword evidence="5 13" id="KW-0479">Metal-binding</keyword>
<evidence type="ECO:0000256" key="8">
    <source>
        <dbReference type="ARBA" id="ARBA00022842"/>
    </source>
</evidence>
<keyword evidence="4" id="KW-0235">DNA replication</keyword>
<dbReference type="Pfam" id="PF00293">
    <property type="entry name" value="NUDIX"/>
    <property type="match status" value="1"/>
</dbReference>
<evidence type="ECO:0000256" key="10">
    <source>
        <dbReference type="ARBA" id="ARBA00035861"/>
    </source>
</evidence>
<dbReference type="RefSeq" id="WP_073336591.1">
    <property type="nucleotide sequence ID" value="NZ_FQXM01000003.1"/>
</dbReference>
<evidence type="ECO:0000256" key="2">
    <source>
        <dbReference type="ARBA" id="ARBA00005582"/>
    </source>
</evidence>
<dbReference type="GO" id="GO:0044715">
    <property type="term" value="F:8-oxo-dGDP phosphatase activity"/>
    <property type="evidence" value="ECO:0007669"/>
    <property type="project" value="TreeGrafter"/>
</dbReference>
<dbReference type="GO" id="GO:0006260">
    <property type="term" value="P:DNA replication"/>
    <property type="evidence" value="ECO:0007669"/>
    <property type="project" value="UniProtKB-KW"/>
</dbReference>
<evidence type="ECO:0000256" key="14">
    <source>
        <dbReference type="RuleBase" id="RU003476"/>
    </source>
</evidence>
<dbReference type="GO" id="GO:0044716">
    <property type="term" value="F:8-oxo-GDP phosphatase activity"/>
    <property type="evidence" value="ECO:0007669"/>
    <property type="project" value="TreeGrafter"/>
</dbReference>
<evidence type="ECO:0000313" key="16">
    <source>
        <dbReference type="EMBL" id="SHH24036.1"/>
    </source>
</evidence>
<dbReference type="InterPro" id="IPR047127">
    <property type="entry name" value="MutT-like"/>
</dbReference>
<dbReference type="EC" id="3.6.1.55" evidence="11"/>
<dbReference type="Gene3D" id="3.90.79.10">
    <property type="entry name" value="Nucleoside Triphosphate Pyrophosphohydrolase"/>
    <property type="match status" value="1"/>
</dbReference>
<keyword evidence="9" id="KW-0234">DNA repair</keyword>
<dbReference type="GO" id="GO:0006281">
    <property type="term" value="P:DNA repair"/>
    <property type="evidence" value="ECO:0007669"/>
    <property type="project" value="UniProtKB-KW"/>
</dbReference>
<evidence type="ECO:0000256" key="7">
    <source>
        <dbReference type="ARBA" id="ARBA00022801"/>
    </source>
</evidence>
<dbReference type="InterPro" id="IPR000086">
    <property type="entry name" value="NUDIX_hydrolase_dom"/>
</dbReference>
<feature type="binding site" evidence="13">
    <location>
        <position position="34"/>
    </location>
    <ligand>
        <name>Mg(2+)</name>
        <dbReference type="ChEBI" id="CHEBI:18420"/>
    </ligand>
</feature>
<evidence type="ECO:0000256" key="12">
    <source>
        <dbReference type="PIRSR" id="PIRSR603561-1"/>
    </source>
</evidence>
<dbReference type="GO" id="GO:0008413">
    <property type="term" value="F:8-oxo-7,8-dihydroguanosine triphosphate pyrophosphatase activity"/>
    <property type="evidence" value="ECO:0007669"/>
    <property type="project" value="InterPro"/>
</dbReference>
<proteinExistence type="inferred from homology"/>
<evidence type="ECO:0000256" key="3">
    <source>
        <dbReference type="ARBA" id="ARBA00022457"/>
    </source>
</evidence>
<dbReference type="EMBL" id="FQXM01000003">
    <property type="protein sequence ID" value="SHH24036.1"/>
    <property type="molecule type" value="Genomic_DNA"/>
</dbReference>
<dbReference type="InterPro" id="IPR015797">
    <property type="entry name" value="NUDIX_hydrolase-like_dom_sf"/>
</dbReference>
<sequence length="128" mass="14502">MKKVTAAIIIKNNLILIAQRGKNEKLAGKWEFPGGKIEANETPQQCLKREIKEELDLEIQVGKFFDESIYTYPNGKIKLLAYFAEIVNGDIKLSVHDEVKWVSINEIETFDSAPADILLVQKLKGEVQ</sequence>
<dbReference type="InterPro" id="IPR020084">
    <property type="entry name" value="NUDIX_hydrolase_CS"/>
</dbReference>
<evidence type="ECO:0000313" key="17">
    <source>
        <dbReference type="Proteomes" id="UP000184447"/>
    </source>
</evidence>